<dbReference type="EnsemblMetazoa" id="tetur22g01250.1">
    <property type="protein sequence ID" value="tetur22g01250.1"/>
    <property type="gene ID" value="tetur22g01250"/>
</dbReference>
<organism evidence="1 2">
    <name type="scientific">Tetranychus urticae</name>
    <name type="common">Two-spotted spider mite</name>
    <dbReference type="NCBI Taxonomy" id="32264"/>
    <lineage>
        <taxon>Eukaryota</taxon>
        <taxon>Metazoa</taxon>
        <taxon>Ecdysozoa</taxon>
        <taxon>Arthropoda</taxon>
        <taxon>Chelicerata</taxon>
        <taxon>Arachnida</taxon>
        <taxon>Acari</taxon>
        <taxon>Acariformes</taxon>
        <taxon>Trombidiformes</taxon>
        <taxon>Prostigmata</taxon>
        <taxon>Eleutherengona</taxon>
        <taxon>Raphignathae</taxon>
        <taxon>Tetranychoidea</taxon>
        <taxon>Tetranychidae</taxon>
        <taxon>Tetranychus</taxon>
    </lineage>
</organism>
<evidence type="ECO:0000313" key="2">
    <source>
        <dbReference type="Proteomes" id="UP000015104"/>
    </source>
</evidence>
<reference evidence="2" key="1">
    <citation type="submission" date="2011-08" db="EMBL/GenBank/DDBJ databases">
        <authorList>
            <person name="Rombauts S."/>
        </authorList>
    </citation>
    <scope>NUCLEOTIDE SEQUENCE</scope>
    <source>
        <strain evidence="2">London</strain>
    </source>
</reference>
<sequence length="23" mass="2698">MDVSNMVLILDSDDQLNRLNYTK</sequence>
<dbReference type="AlphaFoldDB" id="T1KUU0"/>
<protein>
    <submittedName>
        <fullName evidence="1">Uncharacterized protein</fullName>
    </submittedName>
</protein>
<evidence type="ECO:0000313" key="1">
    <source>
        <dbReference type="EnsemblMetazoa" id="tetur22g01250.1"/>
    </source>
</evidence>
<dbReference type="Proteomes" id="UP000015104">
    <property type="component" value="Unassembled WGS sequence"/>
</dbReference>
<accession>T1KUU0</accession>
<keyword evidence="2" id="KW-1185">Reference proteome</keyword>
<reference evidence="1" key="2">
    <citation type="submission" date="2015-06" db="UniProtKB">
        <authorList>
            <consortium name="EnsemblMetazoa"/>
        </authorList>
    </citation>
    <scope>IDENTIFICATION</scope>
</reference>
<dbReference type="EMBL" id="CAEY01000581">
    <property type="status" value="NOT_ANNOTATED_CDS"/>
    <property type="molecule type" value="Genomic_DNA"/>
</dbReference>
<name>T1KUU0_TETUR</name>
<proteinExistence type="predicted"/>
<dbReference type="HOGENOM" id="CLU_3423480_0_0_1"/>